<name>A0AAD3TL39_NEPGR</name>
<keyword evidence="4" id="KW-1185">Reference proteome</keyword>
<dbReference type="EMBL" id="BSYO01000048">
    <property type="protein sequence ID" value="GMH31970.1"/>
    <property type="molecule type" value="Genomic_DNA"/>
</dbReference>
<dbReference type="InterPro" id="IPR036397">
    <property type="entry name" value="RNaseH_sf"/>
</dbReference>
<feature type="compositionally biased region" description="Basic and acidic residues" evidence="2">
    <location>
        <begin position="141"/>
        <end position="151"/>
    </location>
</feature>
<dbReference type="Gene3D" id="1.25.40.10">
    <property type="entry name" value="Tetratricopeptide repeat domain"/>
    <property type="match status" value="1"/>
</dbReference>
<dbReference type="Proteomes" id="UP001279734">
    <property type="component" value="Unassembled WGS sequence"/>
</dbReference>
<feature type="compositionally biased region" description="Basic and acidic residues" evidence="2">
    <location>
        <begin position="372"/>
        <end position="394"/>
    </location>
</feature>
<feature type="compositionally biased region" description="Polar residues" evidence="2">
    <location>
        <begin position="851"/>
        <end position="871"/>
    </location>
</feature>
<sequence length="953" mass="107210">MIIHWESLVWPKELQQLEHDVKHQRVKLQARELQPPDCDYDEAHLLEDKAQPRAFEGVFEALQPLDGEVQQCQPLGEDTVSQPLEGEETELRFLDGEVMDLPLTEDANKPQPMGCKCTELQVSNIENKKLPSFDGNGQELNPHDAKTRESGPLESKTQVDLESFTDLEVPQESECVHLEAHGGTEISNSKFTNQTNVAAESSQYNDRDASPASVTNYYARKLLHSFSMFAVDNGKIVLRKEATPTSITSGDSFVRESDQETQNSLVTYGTKARKSTLIKKYFGYFGCTHPSPWKNYSSNQFSEESHGDRGENSPLPLVPFQKHSTSSEDLLTIGRRWLSLRWKRVFSSKSLTRQKIPCSVSKQPMRHSSMAIHHDEKHDDNSAQKDDELPGTKGEDGAIQLAGTNAIVYYSTYVFRSAGMTASMLRLSLSFTRKIGLSHKERQSAGKSTGASHHQHAMSYDALGRVFSSYMTEHTSVDAVSEKTLGNEYFKQKKFNEAIDCYSRSIAFLPPVVAYANRAMAYLKIKRFQEAEGSCTEAINLDDHYVKAFSPRATARKKLGKLKESMDDADFALRLEPDNVEIKKQFAEFHSVSFLFNLEDKLRTKTLERRMIPKAILSKMGKYDIELEREGVSVKVEVLDSAELISSWIIDRLKRRLQEEEPIIVGLDLHASKNRWGNCSANSLLVICINDVNCLIVQLKYVDKIPENLKKFLSDGRICFVGVGVDWKVSRGVLPSLGPLVCKMTELSHLAARIRKKPSYCNSNLKALAAAYGVPYEPPALWGYRGGRRINYEARVFSKEEVKTLVHDASVCYKIGQKLVKELHLNDTIQETQELPGDEKTRERQELPTEGPTQETQELPCNDTTQETPELLSEETTQDTQVLPGKETTQDPQELPGEETTQGIIQDTQELPGKKTTQGTTQETQELPGEKTIQGTTQKIQELPGDETTQGTQ</sequence>
<gene>
    <name evidence="3" type="ORF">Nepgr_033814</name>
</gene>
<feature type="region of interest" description="Disordered" evidence="2">
    <location>
        <begin position="128"/>
        <end position="159"/>
    </location>
</feature>
<dbReference type="GO" id="GO:0003676">
    <property type="term" value="F:nucleic acid binding"/>
    <property type="evidence" value="ECO:0007669"/>
    <property type="project" value="InterPro"/>
</dbReference>
<evidence type="ECO:0000256" key="1">
    <source>
        <dbReference type="PROSITE-ProRule" id="PRU00339"/>
    </source>
</evidence>
<organism evidence="3 4">
    <name type="scientific">Nepenthes gracilis</name>
    <name type="common">Slender pitcher plant</name>
    <dbReference type="NCBI Taxonomy" id="150966"/>
    <lineage>
        <taxon>Eukaryota</taxon>
        <taxon>Viridiplantae</taxon>
        <taxon>Streptophyta</taxon>
        <taxon>Embryophyta</taxon>
        <taxon>Tracheophyta</taxon>
        <taxon>Spermatophyta</taxon>
        <taxon>Magnoliopsida</taxon>
        <taxon>eudicotyledons</taxon>
        <taxon>Gunneridae</taxon>
        <taxon>Pentapetalae</taxon>
        <taxon>Caryophyllales</taxon>
        <taxon>Nepenthaceae</taxon>
        <taxon>Nepenthes</taxon>
    </lineage>
</organism>
<evidence type="ECO:0000313" key="4">
    <source>
        <dbReference type="Proteomes" id="UP001279734"/>
    </source>
</evidence>
<feature type="compositionally biased region" description="Basic and acidic residues" evidence="2">
    <location>
        <begin position="837"/>
        <end position="847"/>
    </location>
</feature>
<feature type="compositionally biased region" description="Low complexity" evidence="2">
    <location>
        <begin position="914"/>
        <end position="927"/>
    </location>
</feature>
<feature type="repeat" description="TPR" evidence="1">
    <location>
        <begin position="479"/>
        <end position="512"/>
    </location>
</feature>
<reference evidence="3" key="1">
    <citation type="submission" date="2023-05" db="EMBL/GenBank/DDBJ databases">
        <title>Nepenthes gracilis genome sequencing.</title>
        <authorList>
            <person name="Fukushima K."/>
        </authorList>
    </citation>
    <scope>NUCLEOTIDE SEQUENCE</scope>
    <source>
        <strain evidence="3">SING2019-196</strain>
    </source>
</reference>
<feature type="region of interest" description="Disordered" evidence="2">
    <location>
        <begin position="357"/>
        <end position="394"/>
    </location>
</feature>
<proteinExistence type="predicted"/>
<feature type="compositionally biased region" description="Polar residues" evidence="2">
    <location>
        <begin position="899"/>
        <end position="909"/>
    </location>
</feature>
<dbReference type="InterPro" id="IPR012337">
    <property type="entry name" value="RNaseH-like_sf"/>
</dbReference>
<dbReference type="InterPro" id="IPR019734">
    <property type="entry name" value="TPR_rpt"/>
</dbReference>
<dbReference type="AlphaFoldDB" id="A0AAD3TL39"/>
<protein>
    <submittedName>
        <fullName evidence="3">Uncharacterized protein</fullName>
    </submittedName>
</protein>
<dbReference type="SUPFAM" id="SSF53098">
    <property type="entry name" value="Ribonuclease H-like"/>
    <property type="match status" value="1"/>
</dbReference>
<dbReference type="PANTHER" id="PTHR47329:SF1">
    <property type="entry name" value="OS05G0129900 PROTEIN"/>
    <property type="match status" value="1"/>
</dbReference>
<dbReference type="Gene3D" id="3.30.420.10">
    <property type="entry name" value="Ribonuclease H-like superfamily/Ribonuclease H"/>
    <property type="match status" value="1"/>
</dbReference>
<keyword evidence="1" id="KW-0802">TPR repeat</keyword>
<feature type="region of interest" description="Disordered" evidence="2">
    <location>
        <begin position="830"/>
        <end position="953"/>
    </location>
</feature>
<evidence type="ECO:0000256" key="2">
    <source>
        <dbReference type="SAM" id="MobiDB-lite"/>
    </source>
</evidence>
<evidence type="ECO:0000313" key="3">
    <source>
        <dbReference type="EMBL" id="GMH31970.1"/>
    </source>
</evidence>
<dbReference type="InterPro" id="IPR011990">
    <property type="entry name" value="TPR-like_helical_dom_sf"/>
</dbReference>
<dbReference type="SMART" id="SM00028">
    <property type="entry name" value="TPR"/>
    <property type="match status" value="3"/>
</dbReference>
<comment type="caution">
    <text evidence="3">The sequence shown here is derived from an EMBL/GenBank/DDBJ whole genome shotgun (WGS) entry which is preliminary data.</text>
</comment>
<accession>A0AAD3TL39</accession>
<dbReference type="PROSITE" id="PS50005">
    <property type="entry name" value="TPR"/>
    <property type="match status" value="1"/>
</dbReference>
<dbReference type="PANTHER" id="PTHR47329">
    <property type="entry name" value="OS05G0129900 PROTEIN"/>
    <property type="match status" value="1"/>
</dbReference>
<dbReference type="SUPFAM" id="SSF48452">
    <property type="entry name" value="TPR-like"/>
    <property type="match status" value="1"/>
</dbReference>